<keyword evidence="4" id="KW-1185">Reference proteome</keyword>
<dbReference type="GO" id="GO:0003729">
    <property type="term" value="F:mRNA binding"/>
    <property type="evidence" value="ECO:0007669"/>
    <property type="project" value="InterPro"/>
</dbReference>
<comment type="similarity">
    <text evidence="1">Belongs to the Luc7 family.</text>
</comment>
<evidence type="ECO:0000313" key="4">
    <source>
        <dbReference type="Proteomes" id="UP001321473"/>
    </source>
</evidence>
<evidence type="ECO:0000256" key="2">
    <source>
        <dbReference type="SAM" id="SignalP"/>
    </source>
</evidence>
<protein>
    <submittedName>
        <fullName evidence="3">Uncharacterized protein</fullName>
    </submittedName>
</protein>
<dbReference type="PANTHER" id="PTHR12375">
    <property type="entry name" value="RNA-BINDING PROTEIN LUC7-RELATED"/>
    <property type="match status" value="1"/>
</dbReference>
<dbReference type="GO" id="GO:0006376">
    <property type="term" value="P:mRNA splice site recognition"/>
    <property type="evidence" value="ECO:0007669"/>
    <property type="project" value="InterPro"/>
</dbReference>
<organism evidence="3 4">
    <name type="scientific">Amblyomma americanum</name>
    <name type="common">Lone star tick</name>
    <dbReference type="NCBI Taxonomy" id="6943"/>
    <lineage>
        <taxon>Eukaryota</taxon>
        <taxon>Metazoa</taxon>
        <taxon>Ecdysozoa</taxon>
        <taxon>Arthropoda</taxon>
        <taxon>Chelicerata</taxon>
        <taxon>Arachnida</taxon>
        <taxon>Acari</taxon>
        <taxon>Parasitiformes</taxon>
        <taxon>Ixodida</taxon>
        <taxon>Ixodoidea</taxon>
        <taxon>Ixodidae</taxon>
        <taxon>Amblyomminae</taxon>
        <taxon>Amblyomma</taxon>
    </lineage>
</organism>
<feature type="signal peptide" evidence="2">
    <location>
        <begin position="1"/>
        <end position="19"/>
    </location>
</feature>
<dbReference type="Proteomes" id="UP001321473">
    <property type="component" value="Unassembled WGS sequence"/>
</dbReference>
<name>A0AAQ4D663_AMBAM</name>
<dbReference type="GO" id="GO:0005685">
    <property type="term" value="C:U1 snRNP"/>
    <property type="evidence" value="ECO:0007669"/>
    <property type="project" value="InterPro"/>
</dbReference>
<comment type="caution">
    <text evidence="3">The sequence shown here is derived from an EMBL/GenBank/DDBJ whole genome shotgun (WGS) entry which is preliminary data.</text>
</comment>
<reference evidence="3 4" key="1">
    <citation type="journal article" date="2023" name="Arcadia Sci">
        <title>De novo assembly of a long-read Amblyomma americanum tick genome.</title>
        <authorList>
            <person name="Chou S."/>
            <person name="Poskanzer K.E."/>
            <person name="Rollins M."/>
            <person name="Thuy-Boun P.S."/>
        </authorList>
    </citation>
    <scope>NUCLEOTIDE SEQUENCE [LARGE SCALE GENOMIC DNA]</scope>
    <source>
        <strain evidence="3">F_SG_1</strain>
        <tissue evidence="3">Salivary glands</tissue>
    </source>
</reference>
<dbReference type="AlphaFoldDB" id="A0AAQ4D663"/>
<dbReference type="EMBL" id="JARKHS020034644">
    <property type="protein sequence ID" value="KAK8757953.1"/>
    <property type="molecule type" value="Genomic_DNA"/>
</dbReference>
<proteinExistence type="inferred from homology"/>
<evidence type="ECO:0000313" key="3">
    <source>
        <dbReference type="EMBL" id="KAK8757953.1"/>
    </source>
</evidence>
<dbReference type="Pfam" id="PF03194">
    <property type="entry name" value="LUC7"/>
    <property type="match status" value="1"/>
</dbReference>
<dbReference type="InterPro" id="IPR004882">
    <property type="entry name" value="Luc7-rel"/>
</dbReference>
<evidence type="ECO:0000256" key="1">
    <source>
        <dbReference type="ARBA" id="ARBA00005655"/>
    </source>
</evidence>
<feature type="chain" id="PRO_5042947859" evidence="2">
    <location>
        <begin position="20"/>
        <end position="365"/>
    </location>
</feature>
<gene>
    <name evidence="3" type="ORF">V5799_004417</name>
</gene>
<keyword evidence="2" id="KW-0732">Signal</keyword>
<accession>A0AAQ4D663</accession>
<sequence>MTAVRFLSLSLSFSCQSSSSNYDSAEWPVDRRSSRVDWTWTASTDLNAPRLGAAPQTELKSETLLSPLASEVIRSCEIMDRAKKGRLTRCQSNSRNGRISDKEAELKAYGELVDKKLVEAEELGSRGKVQEALAVIRDVERLKRRRTRIEMYLDRRPNEPVKEQKQNICEECQLCIGLDDNEQRIANHSSGRLHNALLDMRRKISELANNLEKAQVPGDWARFEGSQLFPEVFVVSRAARPKPQQKPQSQKVVQLGLLQQLLLITVSVGHATGRAPDLAGIQIAGPGPARGRGASRVQGLRAGHARGPQVAATAIATPAAGLTAGLTLGLAATRLAAHTAVGLTAGRGRVVVPADVRHGPEAART</sequence>